<dbReference type="InterPro" id="IPR049512">
    <property type="entry name" value="DJR-like_dom"/>
</dbReference>
<dbReference type="AlphaFoldDB" id="A0AAW1HR78"/>
<accession>A0AAW1HR78</accession>
<sequence length="418" mass="48148">MDVLNVLKTVKRNDLIIGKEFHNYQPFGSPKYGNNDEIRIVIPEIDRYTLPCESFLSVEGKLRLVSDETKASITAKLINNAIAFMFSDIRYVMNGVEVDAVRHVGICSTMKGYFSLTSSDKNTLQNAGWDVTTWFCPHVDDKGFFSVSIPLKMLLGFAEDFKSIIMNVTQELVLKRSSDDKDAVYQTNTDEEVKVLIYKVFWRVPHIKAGLRSDLQLTKIADRNVLLEMSFRGWELHEYPTLPETTKHNWIIKTAPTLETPRYIILGFQTGKRGVWNQNMSLFNDITLTNVTALLNGKKYPYEDLNVDFSANRISTLYDMYAGFQKTYYNREEGGPLFNVAHFKVCPLMTYQEDTIHKSGVDIRIEFTTKENVAANTIAYCLILHDKLYEYSPFNKMVQRKYEYGGGRSIQNLKRRLV</sequence>
<gene>
    <name evidence="2" type="ORF">QE152_g40347</name>
</gene>
<comment type="caution">
    <text evidence="2">The sequence shown here is derived from an EMBL/GenBank/DDBJ whole genome shotgun (WGS) entry which is preliminary data.</text>
</comment>
<dbReference type="Pfam" id="PF21738">
    <property type="entry name" value="DJR-like_dom"/>
    <property type="match status" value="1"/>
</dbReference>
<proteinExistence type="predicted"/>
<dbReference type="EMBL" id="JASPKY010001116">
    <property type="protein sequence ID" value="KAK9679044.1"/>
    <property type="molecule type" value="Genomic_DNA"/>
</dbReference>
<evidence type="ECO:0000313" key="2">
    <source>
        <dbReference type="EMBL" id="KAK9679044.1"/>
    </source>
</evidence>
<reference evidence="2 3" key="1">
    <citation type="journal article" date="2024" name="BMC Genomics">
        <title>De novo assembly and annotation of Popillia japonica's genome with initial clues to its potential as an invasive pest.</title>
        <authorList>
            <person name="Cucini C."/>
            <person name="Boschi S."/>
            <person name="Funari R."/>
            <person name="Cardaioli E."/>
            <person name="Iannotti N."/>
            <person name="Marturano G."/>
            <person name="Paoli F."/>
            <person name="Bruttini M."/>
            <person name="Carapelli A."/>
            <person name="Frati F."/>
            <person name="Nardi F."/>
        </authorList>
    </citation>
    <scope>NUCLEOTIDE SEQUENCE [LARGE SCALE GENOMIC DNA]</scope>
    <source>
        <strain evidence="2">DMR45628</strain>
    </source>
</reference>
<name>A0AAW1HR78_POPJA</name>
<dbReference type="Proteomes" id="UP001458880">
    <property type="component" value="Unassembled WGS sequence"/>
</dbReference>
<evidence type="ECO:0000313" key="3">
    <source>
        <dbReference type="Proteomes" id="UP001458880"/>
    </source>
</evidence>
<dbReference type="PANTHER" id="PTHR36159">
    <property type="entry name" value="PROTEIN CBG23766"/>
    <property type="match status" value="1"/>
</dbReference>
<protein>
    <recommendedName>
        <fullName evidence="1">Double jelly roll-like domain-containing protein</fullName>
    </recommendedName>
</protein>
<organism evidence="2 3">
    <name type="scientific">Popillia japonica</name>
    <name type="common">Japanese beetle</name>
    <dbReference type="NCBI Taxonomy" id="7064"/>
    <lineage>
        <taxon>Eukaryota</taxon>
        <taxon>Metazoa</taxon>
        <taxon>Ecdysozoa</taxon>
        <taxon>Arthropoda</taxon>
        <taxon>Hexapoda</taxon>
        <taxon>Insecta</taxon>
        <taxon>Pterygota</taxon>
        <taxon>Neoptera</taxon>
        <taxon>Endopterygota</taxon>
        <taxon>Coleoptera</taxon>
        <taxon>Polyphaga</taxon>
        <taxon>Scarabaeiformia</taxon>
        <taxon>Scarabaeidae</taxon>
        <taxon>Rutelinae</taxon>
        <taxon>Popillia</taxon>
    </lineage>
</organism>
<feature type="domain" description="Double jelly roll-like" evidence="1">
    <location>
        <begin position="76"/>
        <end position="388"/>
    </location>
</feature>
<keyword evidence="3" id="KW-1185">Reference proteome</keyword>
<dbReference type="PANTHER" id="PTHR36159:SF1">
    <property type="entry name" value="RETROVIRUS-RELATED POL POLYPROTEIN FROM TRANSPOSON 412-LIKE PROTEIN"/>
    <property type="match status" value="1"/>
</dbReference>
<evidence type="ECO:0000259" key="1">
    <source>
        <dbReference type="Pfam" id="PF21738"/>
    </source>
</evidence>